<dbReference type="SMART" id="SM00650">
    <property type="entry name" value="rADc"/>
    <property type="match status" value="1"/>
</dbReference>
<comment type="caution">
    <text evidence="10">The sequence shown here is derived from an EMBL/GenBank/DDBJ whole genome shotgun (WGS) entry which is preliminary data.</text>
</comment>
<dbReference type="RefSeq" id="WP_183328679.1">
    <property type="nucleotide sequence ID" value="NZ_JACHHK010000005.1"/>
</dbReference>
<evidence type="ECO:0000313" key="11">
    <source>
        <dbReference type="Proteomes" id="UP000539953"/>
    </source>
</evidence>
<dbReference type="EC" id="2.1.1.182" evidence="7"/>
<dbReference type="PROSITE" id="PS51689">
    <property type="entry name" value="SAM_RNA_A_N6_MT"/>
    <property type="match status" value="1"/>
</dbReference>
<evidence type="ECO:0000256" key="6">
    <source>
        <dbReference type="ARBA" id="ARBA00022884"/>
    </source>
</evidence>
<protein>
    <recommendedName>
        <fullName evidence="7">Ribosomal RNA small subunit methyltransferase A</fullName>
        <ecNumber evidence="7">2.1.1.182</ecNumber>
    </recommendedName>
    <alternativeName>
        <fullName evidence="7">16S rRNA (adenine(1518)-N(6)/adenine(1519)-N(6))-dimethyltransferase</fullName>
    </alternativeName>
    <alternativeName>
        <fullName evidence="7">16S rRNA dimethyladenosine transferase</fullName>
    </alternativeName>
    <alternativeName>
        <fullName evidence="7">16S rRNA dimethylase</fullName>
    </alternativeName>
    <alternativeName>
        <fullName evidence="7">S-adenosylmethionine-6-N', N'-adenosyl(rRNA) dimethyltransferase</fullName>
    </alternativeName>
</protein>
<comment type="function">
    <text evidence="7">Specifically dimethylates two adjacent adenosines (A1518 and A1519) in the loop of a conserved hairpin near the 3'-end of 16S rRNA in the 30S particle. May play a critical role in biogenesis of 30S subunits.</text>
</comment>
<keyword evidence="11" id="KW-1185">Reference proteome</keyword>
<feature type="binding site" evidence="7 8">
    <location>
        <position position="55"/>
    </location>
    <ligand>
        <name>S-adenosyl-L-methionine</name>
        <dbReference type="ChEBI" id="CHEBI:59789"/>
    </ligand>
</feature>
<dbReference type="HAMAP" id="MF_00607">
    <property type="entry name" value="16SrRNA_methyltr_A"/>
    <property type="match status" value="1"/>
</dbReference>
<evidence type="ECO:0000256" key="8">
    <source>
        <dbReference type="PROSITE-ProRule" id="PRU01026"/>
    </source>
</evidence>
<dbReference type="SUPFAM" id="SSF53335">
    <property type="entry name" value="S-adenosyl-L-methionine-dependent methyltransferases"/>
    <property type="match status" value="1"/>
</dbReference>
<evidence type="ECO:0000256" key="7">
    <source>
        <dbReference type="HAMAP-Rule" id="MF_00607"/>
    </source>
</evidence>
<evidence type="ECO:0000256" key="3">
    <source>
        <dbReference type="ARBA" id="ARBA00022603"/>
    </source>
</evidence>
<keyword evidence="2 7" id="KW-0698">rRNA processing</keyword>
<dbReference type="InterPro" id="IPR001737">
    <property type="entry name" value="KsgA/Erm"/>
</dbReference>
<comment type="subcellular location">
    <subcellularLocation>
        <location evidence="7">Cytoplasm</location>
    </subcellularLocation>
</comment>
<evidence type="ECO:0000259" key="9">
    <source>
        <dbReference type="SMART" id="SM00650"/>
    </source>
</evidence>
<feature type="binding site" evidence="7 8">
    <location>
        <position position="30"/>
    </location>
    <ligand>
        <name>S-adenosyl-L-methionine</name>
        <dbReference type="ChEBI" id="CHEBI:59789"/>
    </ligand>
</feature>
<keyword evidence="5 7" id="KW-0949">S-adenosyl-L-methionine</keyword>
<sequence>MQAIATVKKTKEIQNKYHIYTKKSYGQNFIIEPKVVEKIADAAVHDAGELVFEIGPGIGALTQFLCAKADRVIAYEIDQRLPEILYNEIGRDHLQVILQDFMDVDVNEAIRTYRQNNQPVVFASNLPYYVTTPILFKLFEAEEPIERITVMMQKEVGQRFLARENDKEYNALSVITQFRCEMKKVMDVSRHVFWPSPRVDSMVVQFVFHHRYDDVDAAFFIAMVKSCFTQRRKTIYNNFQSYAGDKASAKELLERAGINPGLRAQQCTLADFLRLYEVSYESLCTR</sequence>
<dbReference type="InterPro" id="IPR011530">
    <property type="entry name" value="rRNA_adenine_dimethylase"/>
</dbReference>
<feature type="binding site" evidence="7 8">
    <location>
        <position position="76"/>
    </location>
    <ligand>
        <name>S-adenosyl-L-methionine</name>
        <dbReference type="ChEBI" id="CHEBI:59789"/>
    </ligand>
</feature>
<dbReference type="Proteomes" id="UP000539953">
    <property type="component" value="Unassembled WGS sequence"/>
</dbReference>
<evidence type="ECO:0000256" key="1">
    <source>
        <dbReference type="ARBA" id="ARBA00022490"/>
    </source>
</evidence>
<dbReference type="FunFam" id="3.40.50.150:FF:000023">
    <property type="entry name" value="Ribosomal RNA small subunit methyltransferase A"/>
    <property type="match status" value="1"/>
</dbReference>
<dbReference type="Gene3D" id="3.40.50.150">
    <property type="entry name" value="Vaccinia Virus protein VP39"/>
    <property type="match status" value="1"/>
</dbReference>
<evidence type="ECO:0000256" key="5">
    <source>
        <dbReference type="ARBA" id="ARBA00022691"/>
    </source>
</evidence>
<dbReference type="EMBL" id="JACHHK010000005">
    <property type="protein sequence ID" value="MBB5183385.1"/>
    <property type="molecule type" value="Genomic_DNA"/>
</dbReference>
<keyword evidence="4 7" id="KW-0808">Transferase</keyword>
<feature type="binding site" evidence="7 8">
    <location>
        <position position="28"/>
    </location>
    <ligand>
        <name>S-adenosyl-L-methionine</name>
        <dbReference type="ChEBI" id="CHEBI:59789"/>
    </ligand>
</feature>
<comment type="catalytic activity">
    <reaction evidence="7">
        <text>adenosine(1518)/adenosine(1519) in 16S rRNA + 4 S-adenosyl-L-methionine = N(6)-dimethyladenosine(1518)/N(6)-dimethyladenosine(1519) in 16S rRNA + 4 S-adenosyl-L-homocysteine + 4 H(+)</text>
        <dbReference type="Rhea" id="RHEA:19609"/>
        <dbReference type="Rhea" id="RHEA-COMP:10232"/>
        <dbReference type="Rhea" id="RHEA-COMP:10233"/>
        <dbReference type="ChEBI" id="CHEBI:15378"/>
        <dbReference type="ChEBI" id="CHEBI:57856"/>
        <dbReference type="ChEBI" id="CHEBI:59789"/>
        <dbReference type="ChEBI" id="CHEBI:74411"/>
        <dbReference type="ChEBI" id="CHEBI:74493"/>
        <dbReference type="EC" id="2.1.1.182"/>
    </reaction>
</comment>
<organism evidence="10 11">
    <name type="scientific">Catenisphaera adipataccumulans</name>
    <dbReference type="NCBI Taxonomy" id="700500"/>
    <lineage>
        <taxon>Bacteria</taxon>
        <taxon>Bacillati</taxon>
        <taxon>Bacillota</taxon>
        <taxon>Erysipelotrichia</taxon>
        <taxon>Erysipelotrichales</taxon>
        <taxon>Erysipelotrichaceae</taxon>
        <taxon>Catenisphaera</taxon>
    </lineage>
</organism>
<keyword evidence="6 7" id="KW-0694">RNA-binding</keyword>
<gene>
    <name evidence="7" type="primary">rsmA</name>
    <name evidence="7" type="synonym">ksgA</name>
    <name evidence="10" type="ORF">HNQ47_001407</name>
</gene>
<feature type="binding site" evidence="7 8">
    <location>
        <position position="100"/>
    </location>
    <ligand>
        <name>S-adenosyl-L-methionine</name>
        <dbReference type="ChEBI" id="CHEBI:59789"/>
    </ligand>
</feature>
<dbReference type="NCBIfam" id="TIGR00755">
    <property type="entry name" value="ksgA"/>
    <property type="match status" value="1"/>
</dbReference>
<dbReference type="GO" id="GO:0003723">
    <property type="term" value="F:RNA binding"/>
    <property type="evidence" value="ECO:0007669"/>
    <property type="project" value="UniProtKB-UniRule"/>
</dbReference>
<dbReference type="InterPro" id="IPR023165">
    <property type="entry name" value="rRNA_Ade_diMease-like_C"/>
</dbReference>
<feature type="binding site" evidence="7 8">
    <location>
        <position position="125"/>
    </location>
    <ligand>
        <name>S-adenosyl-L-methionine</name>
        <dbReference type="ChEBI" id="CHEBI:59789"/>
    </ligand>
</feature>
<feature type="domain" description="Ribosomal RNA adenine methylase transferase N-terminal" evidence="9">
    <location>
        <begin position="35"/>
        <end position="210"/>
    </location>
</feature>
<dbReference type="InterPro" id="IPR020598">
    <property type="entry name" value="rRNA_Ade_methylase_Trfase_N"/>
</dbReference>
<dbReference type="GO" id="GO:0052908">
    <property type="term" value="F:16S rRNA (adenine(1518)-N(6)/adenine(1519)-N(6))-dimethyltransferase activity"/>
    <property type="evidence" value="ECO:0007669"/>
    <property type="project" value="UniProtKB-EC"/>
</dbReference>
<comment type="similarity">
    <text evidence="7">Belongs to the class I-like SAM-binding methyltransferase superfamily. rRNA adenine N(6)-methyltransferase family. RsmA subfamily.</text>
</comment>
<accession>A0A7W8FX68</accession>
<keyword evidence="1 7" id="KW-0963">Cytoplasm</keyword>
<dbReference type="PANTHER" id="PTHR11727:SF7">
    <property type="entry name" value="DIMETHYLADENOSINE TRANSFERASE-RELATED"/>
    <property type="match status" value="1"/>
</dbReference>
<dbReference type="Pfam" id="PF00398">
    <property type="entry name" value="RrnaAD"/>
    <property type="match status" value="1"/>
</dbReference>
<dbReference type="InterPro" id="IPR029063">
    <property type="entry name" value="SAM-dependent_MTases_sf"/>
</dbReference>
<dbReference type="AlphaFoldDB" id="A0A7W8FX68"/>
<dbReference type="InterPro" id="IPR020596">
    <property type="entry name" value="rRNA_Ade_Mease_Trfase_CS"/>
</dbReference>
<proteinExistence type="inferred from homology"/>
<dbReference type="PROSITE" id="PS01131">
    <property type="entry name" value="RRNA_A_DIMETH"/>
    <property type="match status" value="1"/>
</dbReference>
<keyword evidence="3 7" id="KW-0489">Methyltransferase</keyword>
<evidence type="ECO:0000256" key="4">
    <source>
        <dbReference type="ARBA" id="ARBA00022679"/>
    </source>
</evidence>
<evidence type="ECO:0000256" key="2">
    <source>
        <dbReference type="ARBA" id="ARBA00022552"/>
    </source>
</evidence>
<dbReference type="Gene3D" id="1.10.8.100">
    <property type="entry name" value="Ribosomal RNA adenine dimethylase-like, domain 2"/>
    <property type="match status" value="1"/>
</dbReference>
<dbReference type="GO" id="GO:0005829">
    <property type="term" value="C:cytosol"/>
    <property type="evidence" value="ECO:0007669"/>
    <property type="project" value="TreeGrafter"/>
</dbReference>
<reference evidence="10 11" key="1">
    <citation type="submission" date="2020-08" db="EMBL/GenBank/DDBJ databases">
        <title>Genomic Encyclopedia of Type Strains, Phase IV (KMG-IV): sequencing the most valuable type-strain genomes for metagenomic binning, comparative biology and taxonomic classification.</title>
        <authorList>
            <person name="Goeker M."/>
        </authorList>
    </citation>
    <scope>NUCLEOTIDE SEQUENCE [LARGE SCALE GENOMIC DNA]</scope>
    <source>
        <strain evidence="10 11">DSM 25799</strain>
    </source>
</reference>
<name>A0A7W8FX68_9FIRM</name>
<dbReference type="PANTHER" id="PTHR11727">
    <property type="entry name" value="DIMETHYLADENOSINE TRANSFERASE"/>
    <property type="match status" value="1"/>
</dbReference>
<evidence type="ECO:0000313" key="10">
    <source>
        <dbReference type="EMBL" id="MBB5183385.1"/>
    </source>
</evidence>